<dbReference type="InterPro" id="IPR020794">
    <property type="entry name" value="PMDh_S"/>
</dbReference>
<dbReference type="GO" id="GO:0008299">
    <property type="term" value="P:isoprenoid biosynthetic process"/>
    <property type="evidence" value="ECO:0007669"/>
    <property type="project" value="UniProtKB-KW"/>
</dbReference>
<dbReference type="Proteomes" id="UP000661435">
    <property type="component" value="Unassembled WGS sequence"/>
</dbReference>
<dbReference type="RefSeq" id="WP_186906086.1">
    <property type="nucleotide sequence ID" value="NZ_JACOPP010000001.1"/>
</dbReference>
<dbReference type="SUPFAM" id="SSF52016">
    <property type="entry name" value="LeuD/IlvD-like"/>
    <property type="match status" value="1"/>
</dbReference>
<dbReference type="EMBL" id="JACOPP010000001">
    <property type="protein sequence ID" value="MBC5732121.1"/>
    <property type="molecule type" value="Genomic_DNA"/>
</dbReference>
<proteinExistence type="inferred from homology"/>
<dbReference type="InterPro" id="IPR002840">
    <property type="entry name" value="PMDh-S-like_dom"/>
</dbReference>
<dbReference type="AlphaFoldDB" id="A0A8J6J3W9"/>
<keyword evidence="5" id="KW-1185">Reference proteome</keyword>
<dbReference type="Pfam" id="PF01989">
    <property type="entry name" value="AcnX_swivel_put"/>
    <property type="match status" value="1"/>
</dbReference>
<evidence type="ECO:0000256" key="2">
    <source>
        <dbReference type="ARBA" id="ARBA00023239"/>
    </source>
</evidence>
<reference evidence="4" key="1">
    <citation type="submission" date="2020-08" db="EMBL/GenBank/DDBJ databases">
        <title>Genome public.</title>
        <authorList>
            <person name="Liu C."/>
            <person name="Sun Q."/>
        </authorList>
    </citation>
    <scope>NUCLEOTIDE SEQUENCE</scope>
    <source>
        <strain evidence="4">NSJ-51</strain>
    </source>
</reference>
<evidence type="ECO:0000313" key="5">
    <source>
        <dbReference type="Proteomes" id="UP000661435"/>
    </source>
</evidence>
<dbReference type="InterPro" id="IPR012016">
    <property type="entry name" value="PMDh-S-like"/>
</dbReference>
<sequence length="139" mass="14835">MCEEKVLRGRCIVEGCVEGEALVTNDAISFMGTINPKTGYVIERKHEIEGACLKGKVLVFPMSKGSTGGSYMLYDLVKNGVGPLGIVNIEAESIVVIGAIVSDLPMVDRIDIGQIHTGDYVRLNATEGTVTVIPKQPKG</sequence>
<protein>
    <submittedName>
        <fullName evidence="4">DUF126 domain-containing protein</fullName>
    </submittedName>
</protein>
<feature type="domain" description="Phosphomevalonate dehydratase small subunit-like" evidence="3">
    <location>
        <begin position="28"/>
        <end position="107"/>
    </location>
</feature>
<dbReference type="GO" id="GO:0016829">
    <property type="term" value="F:lyase activity"/>
    <property type="evidence" value="ECO:0007669"/>
    <property type="project" value="UniProtKB-KW"/>
</dbReference>
<comment type="caution">
    <text evidence="4">The sequence shown here is derived from an EMBL/GenBank/DDBJ whole genome shotgun (WGS) entry which is preliminary data.</text>
</comment>
<evidence type="ECO:0000259" key="3">
    <source>
        <dbReference type="Pfam" id="PF01989"/>
    </source>
</evidence>
<evidence type="ECO:0000256" key="1">
    <source>
        <dbReference type="ARBA" id="ARBA00023229"/>
    </source>
</evidence>
<organism evidence="4 5">
    <name type="scientific">Lawsonibacter hominis</name>
    <dbReference type="NCBI Taxonomy" id="2763053"/>
    <lineage>
        <taxon>Bacteria</taxon>
        <taxon>Bacillati</taxon>
        <taxon>Bacillota</taxon>
        <taxon>Clostridia</taxon>
        <taxon>Eubacteriales</taxon>
        <taxon>Oscillospiraceae</taxon>
        <taxon>Lawsonibacter</taxon>
    </lineage>
</organism>
<accession>A0A8J6J3W9</accession>
<name>A0A8J6J3W9_9FIRM</name>
<keyword evidence="2" id="KW-0456">Lyase</keyword>
<dbReference type="HAMAP" id="MF_00078">
    <property type="entry name" value="PMDh_S"/>
    <property type="match status" value="1"/>
</dbReference>
<evidence type="ECO:0000313" key="4">
    <source>
        <dbReference type="EMBL" id="MBC5732121.1"/>
    </source>
</evidence>
<dbReference type="PANTHER" id="PTHR36577:SF3">
    <property type="entry name" value="DUF521 DOMAIN PROTEIN (AFU_ORTHOLOGUE AFUA_6G00490)"/>
    <property type="match status" value="1"/>
</dbReference>
<dbReference type="PIRSF" id="PIRSF004966">
    <property type="entry name" value="UCP004966"/>
    <property type="match status" value="1"/>
</dbReference>
<dbReference type="CDD" id="cd01356">
    <property type="entry name" value="AcnX_swivel"/>
    <property type="match status" value="1"/>
</dbReference>
<gene>
    <name evidence="4" type="ORF">H8S57_00060</name>
</gene>
<dbReference type="Gene3D" id="3.50.30.10">
    <property type="entry name" value="Phosphohistidine domain"/>
    <property type="match status" value="1"/>
</dbReference>
<keyword evidence="1" id="KW-0414">Isoprene biosynthesis</keyword>
<dbReference type="PANTHER" id="PTHR36577">
    <property type="entry name" value="DUF521 DOMAIN PROTEIN (AFU_ORTHOLOGUE AFUA_6G00490)"/>
    <property type="match status" value="1"/>
</dbReference>